<organism evidence="2 3">
    <name type="scientific">Mycena albidolilacea</name>
    <dbReference type="NCBI Taxonomy" id="1033008"/>
    <lineage>
        <taxon>Eukaryota</taxon>
        <taxon>Fungi</taxon>
        <taxon>Dikarya</taxon>
        <taxon>Basidiomycota</taxon>
        <taxon>Agaricomycotina</taxon>
        <taxon>Agaricomycetes</taxon>
        <taxon>Agaricomycetidae</taxon>
        <taxon>Agaricales</taxon>
        <taxon>Marasmiineae</taxon>
        <taxon>Mycenaceae</taxon>
        <taxon>Mycena</taxon>
    </lineage>
</organism>
<evidence type="ECO:0000313" key="3">
    <source>
        <dbReference type="Proteomes" id="UP001218218"/>
    </source>
</evidence>
<dbReference type="Gene3D" id="3.30.429.10">
    <property type="entry name" value="Macrophage Migration Inhibitory Factor"/>
    <property type="match status" value="1"/>
</dbReference>
<name>A0AAD7ESG3_9AGAR</name>
<dbReference type="Proteomes" id="UP001218218">
    <property type="component" value="Unassembled WGS sequence"/>
</dbReference>
<dbReference type="AlphaFoldDB" id="A0AAD7ESG3"/>
<dbReference type="Pfam" id="PF14832">
    <property type="entry name" value="Tautomerase_3"/>
    <property type="match status" value="1"/>
</dbReference>
<comment type="caution">
    <text evidence="2">The sequence shown here is derived from an EMBL/GenBank/DDBJ whole genome shotgun (WGS) entry which is preliminary data.</text>
</comment>
<evidence type="ECO:0000259" key="1">
    <source>
        <dbReference type="Pfam" id="PF14832"/>
    </source>
</evidence>
<sequence length="150" mass="17369">MPLHRFFTPKGLYSAEEKAAISKAVTGVYRTLPEFYVVVLFIELDADSFFVGGLPRNNFLRIAAEHYARNFSDDSHKRDFMDRYEEALEPFTKGRGIDWEVQITDADRTLWNENGMAPPLPDTEEERIWKRENRAVAPEEIEVLKAQGRS</sequence>
<feature type="domain" description="Tautomerase cis-CaaD-like" evidence="1">
    <location>
        <begin position="1"/>
        <end position="134"/>
    </location>
</feature>
<gene>
    <name evidence="2" type="ORF">DFH08DRAFT_153069</name>
</gene>
<accession>A0AAD7ESG3</accession>
<proteinExistence type="predicted"/>
<dbReference type="EMBL" id="JARIHO010000018">
    <property type="protein sequence ID" value="KAJ7347764.1"/>
    <property type="molecule type" value="Genomic_DNA"/>
</dbReference>
<dbReference type="InterPro" id="IPR014347">
    <property type="entry name" value="Tautomerase/MIF_sf"/>
</dbReference>
<protein>
    <submittedName>
        <fullName evidence="2">Oxalocrotonate tautomerase</fullName>
    </submittedName>
</protein>
<dbReference type="InterPro" id="IPR028116">
    <property type="entry name" value="Cis-CaaD-like"/>
</dbReference>
<reference evidence="2" key="1">
    <citation type="submission" date="2023-03" db="EMBL/GenBank/DDBJ databases">
        <title>Massive genome expansion in bonnet fungi (Mycena s.s.) driven by repeated elements and novel gene families across ecological guilds.</title>
        <authorList>
            <consortium name="Lawrence Berkeley National Laboratory"/>
            <person name="Harder C.B."/>
            <person name="Miyauchi S."/>
            <person name="Viragh M."/>
            <person name="Kuo A."/>
            <person name="Thoen E."/>
            <person name="Andreopoulos B."/>
            <person name="Lu D."/>
            <person name="Skrede I."/>
            <person name="Drula E."/>
            <person name="Henrissat B."/>
            <person name="Morin E."/>
            <person name="Kohler A."/>
            <person name="Barry K."/>
            <person name="LaButti K."/>
            <person name="Morin E."/>
            <person name="Salamov A."/>
            <person name="Lipzen A."/>
            <person name="Mereny Z."/>
            <person name="Hegedus B."/>
            <person name="Baldrian P."/>
            <person name="Stursova M."/>
            <person name="Weitz H."/>
            <person name="Taylor A."/>
            <person name="Grigoriev I.V."/>
            <person name="Nagy L.G."/>
            <person name="Martin F."/>
            <person name="Kauserud H."/>
        </authorList>
    </citation>
    <scope>NUCLEOTIDE SEQUENCE</scope>
    <source>
        <strain evidence="2">CBHHK002</strain>
    </source>
</reference>
<keyword evidence="3" id="KW-1185">Reference proteome</keyword>
<evidence type="ECO:0000313" key="2">
    <source>
        <dbReference type="EMBL" id="KAJ7347764.1"/>
    </source>
</evidence>